<protein>
    <recommendedName>
        <fullName evidence="12">LPS export ABC transporter permease LptG</fullName>
    </recommendedName>
</protein>
<name>A0A0R2S9H8_9GAMM</name>
<dbReference type="GO" id="GO:0043190">
    <property type="term" value="C:ATP-binding cassette (ABC) transporter complex"/>
    <property type="evidence" value="ECO:0007669"/>
    <property type="project" value="InterPro"/>
</dbReference>
<dbReference type="Proteomes" id="UP000051934">
    <property type="component" value="Unassembled WGS sequence"/>
</dbReference>
<proteinExistence type="inferred from homology"/>
<dbReference type="PANTHER" id="PTHR33529:SF2">
    <property type="entry name" value="LIPOPOLYSACCHARIDE EXPORT SYSTEM PERMEASE PROTEIN LPTG"/>
    <property type="match status" value="1"/>
</dbReference>
<evidence type="ECO:0008006" key="12">
    <source>
        <dbReference type="Google" id="ProtNLM"/>
    </source>
</evidence>
<keyword evidence="4" id="KW-1003">Cell membrane</keyword>
<evidence type="ECO:0000256" key="3">
    <source>
        <dbReference type="ARBA" id="ARBA00007725"/>
    </source>
</evidence>
<comment type="similarity">
    <text evidence="3">Belongs to the LptF/LptG family.</text>
</comment>
<dbReference type="EMBL" id="LIBB01000169">
    <property type="protein sequence ID" value="KRO71528.1"/>
    <property type="molecule type" value="Genomic_DNA"/>
</dbReference>
<dbReference type="GO" id="GO:0015920">
    <property type="term" value="P:lipopolysaccharide transport"/>
    <property type="evidence" value="ECO:0007669"/>
    <property type="project" value="TreeGrafter"/>
</dbReference>
<sequence length="375" mass="40556">MVSKPMTLIDSYIRKRVLLAMLVVISLVLSIDVVFALVEELGDSENAYTSAQALLYVLKTLPSRVFQLLPFTALGGSLIGLGVMASHNELIVIQSAGVSTWRLVWAVLKPAFVVMIAGLVLGEYIAPTLQQSAQSSKAVLRSGVQAIDAGQGSWRRIGDEFVHVNAIAPGGESLYGVSRYRLTGAELESADSKPKAAIGLASISFAQSAQYIDAVEGGYWRLENVSETRFLADSVVTAQRESEDWLVDLSPELLAVLLVAPDRQSISGLYNFARFFESQGLDSDRYMLSFWGKLLQPLATLALVLLAVSFVFGPLREATMGFRVFVAIGVGLLFTILQQLLEPASLLLGINPLFAVLLPIMSCAALGIVSMLRVR</sequence>
<evidence type="ECO:0000313" key="11">
    <source>
        <dbReference type="Proteomes" id="UP000051934"/>
    </source>
</evidence>
<reference evidence="10 11" key="1">
    <citation type="submission" date="2015-10" db="EMBL/GenBank/DDBJ databases">
        <title>Metagenome-Assembled Genomes uncover a global brackish microbiome.</title>
        <authorList>
            <person name="Hugerth L.W."/>
            <person name="Larsson J."/>
            <person name="Alneberg J."/>
            <person name="Lindh M.V."/>
            <person name="Legrand C."/>
            <person name="Pinhassi J."/>
            <person name="Andersson A.F."/>
        </authorList>
    </citation>
    <scope>NUCLEOTIDE SEQUENCE [LARGE SCALE GENOMIC DNA]</scope>
    <source>
        <strain evidence="10">BACL4 MAG-120507-bin80</strain>
    </source>
</reference>
<feature type="transmembrane region" description="Helical" evidence="9">
    <location>
        <begin position="106"/>
        <end position="126"/>
    </location>
</feature>
<comment type="subcellular location">
    <subcellularLocation>
        <location evidence="2">Cell membrane</location>
        <topology evidence="2">Multi-pass membrane protein</topology>
    </subcellularLocation>
</comment>
<evidence type="ECO:0000256" key="4">
    <source>
        <dbReference type="ARBA" id="ARBA00022475"/>
    </source>
</evidence>
<evidence type="ECO:0000313" key="10">
    <source>
        <dbReference type="EMBL" id="KRO71528.1"/>
    </source>
</evidence>
<evidence type="ECO:0000256" key="5">
    <source>
        <dbReference type="ARBA" id="ARBA00022692"/>
    </source>
</evidence>
<keyword evidence="6 9" id="KW-1133">Transmembrane helix</keyword>
<dbReference type="Pfam" id="PF03739">
    <property type="entry name" value="LptF_LptG"/>
    <property type="match status" value="1"/>
</dbReference>
<dbReference type="NCBIfam" id="TIGR04408">
    <property type="entry name" value="LptG_lptG"/>
    <property type="match status" value="1"/>
</dbReference>
<evidence type="ECO:0000256" key="7">
    <source>
        <dbReference type="ARBA" id="ARBA00023136"/>
    </source>
</evidence>
<keyword evidence="7 9" id="KW-0472">Membrane</keyword>
<evidence type="ECO:0000256" key="6">
    <source>
        <dbReference type="ARBA" id="ARBA00022989"/>
    </source>
</evidence>
<dbReference type="GO" id="GO:0055085">
    <property type="term" value="P:transmembrane transport"/>
    <property type="evidence" value="ECO:0007669"/>
    <property type="project" value="InterPro"/>
</dbReference>
<keyword evidence="5 9" id="KW-0812">Transmembrane</keyword>
<feature type="transmembrane region" description="Helical" evidence="9">
    <location>
        <begin position="294"/>
        <end position="315"/>
    </location>
</feature>
<dbReference type="AlphaFoldDB" id="A0A0R2S9H8"/>
<feature type="transmembrane region" description="Helical" evidence="9">
    <location>
        <begin position="353"/>
        <end position="372"/>
    </location>
</feature>
<evidence type="ECO:0000256" key="9">
    <source>
        <dbReference type="SAM" id="Phobius"/>
    </source>
</evidence>
<evidence type="ECO:0000256" key="2">
    <source>
        <dbReference type="ARBA" id="ARBA00004651"/>
    </source>
</evidence>
<accession>A0A0R2S9H8</accession>
<comment type="subunit">
    <text evidence="8">Component of the lipopolysaccharide transport and assembly complex. The LptBFG transporter is composed of two ATP-binding proteins (LptB) and two transmembrane proteins (LptF and LptG).</text>
</comment>
<comment type="function">
    <text evidence="1">Part of the ABC transporter complex LptBFG involved in the translocation of lipopolysaccharide (LPS) from the inner membrane to the outer membrane.</text>
</comment>
<evidence type="ECO:0000256" key="1">
    <source>
        <dbReference type="ARBA" id="ARBA00002265"/>
    </source>
</evidence>
<feature type="transmembrane region" description="Helical" evidence="9">
    <location>
        <begin position="322"/>
        <end position="341"/>
    </location>
</feature>
<evidence type="ECO:0000256" key="8">
    <source>
        <dbReference type="ARBA" id="ARBA00026081"/>
    </source>
</evidence>
<dbReference type="InterPro" id="IPR005495">
    <property type="entry name" value="LptG/LptF_permease"/>
</dbReference>
<dbReference type="PANTHER" id="PTHR33529">
    <property type="entry name" value="SLR0882 PROTEIN-RELATED"/>
    <property type="match status" value="1"/>
</dbReference>
<organism evidence="10 11">
    <name type="scientific">OM182 bacterium BACL3 MAG-120507-bin80</name>
    <dbReference type="NCBI Taxonomy" id="1655577"/>
    <lineage>
        <taxon>Bacteria</taxon>
        <taxon>Pseudomonadati</taxon>
        <taxon>Pseudomonadota</taxon>
        <taxon>Gammaproteobacteria</taxon>
        <taxon>OMG group</taxon>
        <taxon>OM182 clade</taxon>
    </lineage>
</organism>
<dbReference type="InterPro" id="IPR030923">
    <property type="entry name" value="LptG"/>
</dbReference>
<feature type="transmembrane region" description="Helical" evidence="9">
    <location>
        <begin position="65"/>
        <end position="85"/>
    </location>
</feature>
<gene>
    <name evidence="10" type="ORF">ABR69_12245</name>
</gene>
<comment type="caution">
    <text evidence="10">The sequence shown here is derived from an EMBL/GenBank/DDBJ whole genome shotgun (WGS) entry which is preliminary data.</text>
</comment>